<reference evidence="2" key="1">
    <citation type="journal article" date="2020" name="Stud. Mycol.">
        <title>101 Dothideomycetes genomes: a test case for predicting lifestyles and emergence of pathogens.</title>
        <authorList>
            <person name="Haridas S."/>
            <person name="Albert R."/>
            <person name="Binder M."/>
            <person name="Bloem J."/>
            <person name="Labutti K."/>
            <person name="Salamov A."/>
            <person name="Andreopoulos B."/>
            <person name="Baker S."/>
            <person name="Barry K."/>
            <person name="Bills G."/>
            <person name="Bluhm B."/>
            <person name="Cannon C."/>
            <person name="Castanera R."/>
            <person name="Culley D."/>
            <person name="Daum C."/>
            <person name="Ezra D."/>
            <person name="Gonzalez J."/>
            <person name="Henrissat B."/>
            <person name="Kuo A."/>
            <person name="Liang C."/>
            <person name="Lipzen A."/>
            <person name="Lutzoni F."/>
            <person name="Magnuson J."/>
            <person name="Mondo S."/>
            <person name="Nolan M."/>
            <person name="Ohm R."/>
            <person name="Pangilinan J."/>
            <person name="Park H.-J."/>
            <person name="Ramirez L."/>
            <person name="Alfaro M."/>
            <person name="Sun H."/>
            <person name="Tritt A."/>
            <person name="Yoshinaga Y."/>
            <person name="Zwiers L.-H."/>
            <person name="Turgeon B."/>
            <person name="Goodwin S."/>
            <person name="Spatafora J."/>
            <person name="Crous P."/>
            <person name="Grigoriev I."/>
        </authorList>
    </citation>
    <scope>NUCLEOTIDE SEQUENCE</scope>
    <source>
        <strain evidence="2">CBS 675.92</strain>
    </source>
</reference>
<evidence type="ECO:0000313" key="3">
    <source>
        <dbReference type="Proteomes" id="UP000800035"/>
    </source>
</evidence>
<feature type="transmembrane region" description="Helical" evidence="1">
    <location>
        <begin position="75"/>
        <end position="96"/>
    </location>
</feature>
<proteinExistence type="predicted"/>
<accession>A0A6A5TX34</accession>
<dbReference type="Proteomes" id="UP000800035">
    <property type="component" value="Unassembled WGS sequence"/>
</dbReference>
<dbReference type="EMBL" id="ML976995">
    <property type="protein sequence ID" value="KAF1955266.1"/>
    <property type="molecule type" value="Genomic_DNA"/>
</dbReference>
<organism evidence="2 3">
    <name type="scientific">Byssothecium circinans</name>
    <dbReference type="NCBI Taxonomy" id="147558"/>
    <lineage>
        <taxon>Eukaryota</taxon>
        <taxon>Fungi</taxon>
        <taxon>Dikarya</taxon>
        <taxon>Ascomycota</taxon>
        <taxon>Pezizomycotina</taxon>
        <taxon>Dothideomycetes</taxon>
        <taxon>Pleosporomycetidae</taxon>
        <taxon>Pleosporales</taxon>
        <taxon>Massarineae</taxon>
        <taxon>Massarinaceae</taxon>
        <taxon>Byssothecium</taxon>
    </lineage>
</organism>
<keyword evidence="1" id="KW-1133">Transmembrane helix</keyword>
<keyword evidence="1" id="KW-0472">Membrane</keyword>
<sequence length="108" mass="12617">MQRGEWCLERRDGLVPFFSVLLGFSAPMAKDELKASCSSAARQRVNILRWLDTPLPCWFSVCLRLPLRLPLRLCYFRPAIFLHSLFPFFFFFPLSLSTRCWIVRAQSG</sequence>
<keyword evidence="3" id="KW-1185">Reference proteome</keyword>
<evidence type="ECO:0000313" key="2">
    <source>
        <dbReference type="EMBL" id="KAF1955266.1"/>
    </source>
</evidence>
<evidence type="ECO:0000256" key="1">
    <source>
        <dbReference type="SAM" id="Phobius"/>
    </source>
</evidence>
<gene>
    <name evidence="2" type="ORF">CC80DRAFT_91088</name>
</gene>
<dbReference type="AlphaFoldDB" id="A0A6A5TX34"/>
<name>A0A6A5TX34_9PLEO</name>
<keyword evidence="1" id="KW-0812">Transmembrane</keyword>
<protein>
    <submittedName>
        <fullName evidence="2">Uncharacterized protein</fullName>
    </submittedName>
</protein>